<dbReference type="Proteomes" id="UP000215896">
    <property type="component" value="Unassembled WGS sequence"/>
</dbReference>
<dbReference type="AlphaFoldDB" id="A0A255GLM7"/>
<comment type="caution">
    <text evidence="1">The sequence shown here is derived from an EMBL/GenBank/DDBJ whole genome shotgun (WGS) entry which is preliminary data.</text>
</comment>
<evidence type="ECO:0000313" key="1">
    <source>
        <dbReference type="EMBL" id="OYO16735.1"/>
    </source>
</evidence>
<proteinExistence type="predicted"/>
<keyword evidence="2" id="KW-1185">Reference proteome</keyword>
<dbReference type="EMBL" id="NMVO01000002">
    <property type="protein sequence ID" value="OYO16735.1"/>
    <property type="molecule type" value="Genomic_DNA"/>
</dbReference>
<evidence type="ECO:0000313" key="2">
    <source>
        <dbReference type="Proteomes" id="UP000215896"/>
    </source>
</evidence>
<reference evidence="1 2" key="1">
    <citation type="submission" date="2017-07" db="EMBL/GenBank/DDBJ databases">
        <title>Draft whole genome sequences of clinical Proprionibacteriaceae strains.</title>
        <authorList>
            <person name="Bernier A.-M."/>
            <person name="Bernard K."/>
            <person name="Domingo M.-C."/>
        </authorList>
    </citation>
    <scope>NUCLEOTIDE SEQUENCE [LARGE SCALE GENOMIC DNA]</scope>
    <source>
        <strain evidence="1 2">NML 030167</strain>
    </source>
</reference>
<organism evidence="1 2">
    <name type="scientific">Enemella evansiae</name>
    <dbReference type="NCBI Taxonomy" id="2016499"/>
    <lineage>
        <taxon>Bacteria</taxon>
        <taxon>Bacillati</taxon>
        <taxon>Actinomycetota</taxon>
        <taxon>Actinomycetes</taxon>
        <taxon>Propionibacteriales</taxon>
        <taxon>Propionibacteriaceae</taxon>
        <taxon>Enemella</taxon>
    </lineage>
</organism>
<sequence>MRHAASRNCWFRAAWSGIGVSCDGVGDGLVVGAAAVVAGTVLAGGATGGDGTGEDGGGADAVQPVIPTASPVASVARSQPVIAPSLVVGPSLPQWVKRPIGLLGPIGRCVRPGHRP</sequence>
<name>A0A255GLM7_9ACTN</name>
<accession>A0A255GLM7</accession>
<protein>
    <submittedName>
        <fullName evidence="1">Uncharacterized protein</fullName>
    </submittedName>
</protein>
<gene>
    <name evidence="1" type="ORF">CGZ94_03640</name>
</gene>